<accession>A0A1I6JBB4</accession>
<dbReference type="InterPro" id="IPR003495">
    <property type="entry name" value="CobW/HypB/UreG_nucleotide-bd"/>
</dbReference>
<dbReference type="InterPro" id="IPR027417">
    <property type="entry name" value="P-loop_NTPase"/>
</dbReference>
<dbReference type="Gene3D" id="3.40.50.300">
    <property type="entry name" value="P-loop containing nucleotide triphosphate hydrolases"/>
    <property type="match status" value="1"/>
</dbReference>
<keyword evidence="4" id="KW-1185">Reference proteome</keyword>
<evidence type="ECO:0000259" key="2">
    <source>
        <dbReference type="Pfam" id="PF02492"/>
    </source>
</evidence>
<dbReference type="RefSeq" id="WP_092014456.1">
    <property type="nucleotide sequence ID" value="NZ_FOYW01000002.1"/>
</dbReference>
<dbReference type="STRING" id="650891.SAMN05216203_2851"/>
<feature type="domain" description="CobW/HypB/UreG nucleotide-binding" evidence="2">
    <location>
        <begin position="12"/>
        <end position="185"/>
    </location>
</feature>
<gene>
    <name evidence="3" type="ORF">SAMN05216203_2851</name>
</gene>
<evidence type="ECO:0000313" key="3">
    <source>
        <dbReference type="EMBL" id="SFR76221.1"/>
    </source>
</evidence>
<dbReference type="SUPFAM" id="SSF52540">
    <property type="entry name" value="P-loop containing nucleoside triphosphate hydrolases"/>
    <property type="match status" value="1"/>
</dbReference>
<protein>
    <submittedName>
        <fullName evidence="3">GTPase, G3E family</fullName>
    </submittedName>
</protein>
<dbReference type="GO" id="GO:0005737">
    <property type="term" value="C:cytoplasm"/>
    <property type="evidence" value="ECO:0007669"/>
    <property type="project" value="TreeGrafter"/>
</dbReference>
<reference evidence="3 4" key="1">
    <citation type="submission" date="2016-10" db="EMBL/GenBank/DDBJ databases">
        <authorList>
            <person name="de Groot N.N."/>
        </authorList>
    </citation>
    <scope>NUCLEOTIDE SEQUENCE [LARGE SCALE GENOMIC DNA]</scope>
    <source>
        <strain evidence="3 4">CGMCC 1.9167</strain>
    </source>
</reference>
<dbReference type="Proteomes" id="UP000198644">
    <property type="component" value="Unassembled WGS sequence"/>
</dbReference>
<name>A0A1I6JBB4_9GAMM</name>
<dbReference type="InterPro" id="IPR051316">
    <property type="entry name" value="Zinc-reg_GTPase_activator"/>
</dbReference>
<organism evidence="3 4">
    <name type="scientific">Marinobacter daqiaonensis</name>
    <dbReference type="NCBI Taxonomy" id="650891"/>
    <lineage>
        <taxon>Bacteria</taxon>
        <taxon>Pseudomonadati</taxon>
        <taxon>Pseudomonadota</taxon>
        <taxon>Gammaproteobacteria</taxon>
        <taxon>Pseudomonadales</taxon>
        <taxon>Marinobacteraceae</taxon>
        <taxon>Marinobacter</taxon>
    </lineage>
</organism>
<feature type="region of interest" description="Disordered" evidence="1">
    <location>
        <begin position="210"/>
        <end position="229"/>
    </location>
</feature>
<dbReference type="PANTHER" id="PTHR13748">
    <property type="entry name" value="COBW-RELATED"/>
    <property type="match status" value="1"/>
</dbReference>
<dbReference type="CDD" id="cd03112">
    <property type="entry name" value="CobW-like"/>
    <property type="match status" value="1"/>
</dbReference>
<proteinExistence type="predicted"/>
<dbReference type="PANTHER" id="PTHR13748:SF46">
    <property type="entry name" value="ZINC CHAPERONE YEIR"/>
    <property type="match status" value="1"/>
</dbReference>
<dbReference type="Pfam" id="PF02492">
    <property type="entry name" value="cobW"/>
    <property type="match status" value="1"/>
</dbReference>
<evidence type="ECO:0000256" key="1">
    <source>
        <dbReference type="SAM" id="MobiDB-lite"/>
    </source>
</evidence>
<dbReference type="OrthoDB" id="9808822at2"/>
<evidence type="ECO:0000313" key="4">
    <source>
        <dbReference type="Proteomes" id="UP000198644"/>
    </source>
</evidence>
<dbReference type="EMBL" id="FOYW01000002">
    <property type="protein sequence ID" value="SFR76221.1"/>
    <property type="molecule type" value="Genomic_DNA"/>
</dbReference>
<sequence>MTEPANHKAIPTNLILGFLGVGKTTAILNLLRQKPAGERWAVLVNEFGEVGIDGSLLQDQGAWVREVPGGCMCCVAGLPMQIGLNQLIHRARPHRLLIEPTGLGHPSQILDTLGAEHYRDVLALGPVLTLVDPRRLEEPRVTGNVQFQDQVAAADILVANKTDLCRPDQLERFDEWSRQLTPAKTHVAHTSQGYLLPQWLDGIAGDRPVSSPHAHAHHAHREPAPEQPADIDQEPWQCLVNEGQGHVSVGWRIHRDAVFDEDRLLVFALSADVLRFKAVVRTARGWRSINLADGLVSVASVSPLSLSRLEFIFDDRPDQDQLDYELHQCEVTTEAR</sequence>
<dbReference type="AlphaFoldDB" id="A0A1I6JBB4"/>